<organism evidence="2 3">
    <name type="scientific">SAR324 cluster bacterium</name>
    <dbReference type="NCBI Taxonomy" id="2024889"/>
    <lineage>
        <taxon>Bacteria</taxon>
        <taxon>Deltaproteobacteria</taxon>
        <taxon>SAR324 cluster</taxon>
    </lineage>
</organism>
<dbReference type="InterPro" id="IPR058240">
    <property type="entry name" value="rSAM_sf"/>
</dbReference>
<dbReference type="AlphaFoldDB" id="A0A7X9ILN5"/>
<dbReference type="Proteomes" id="UP000524246">
    <property type="component" value="Unassembled WGS sequence"/>
</dbReference>
<comment type="caution">
    <text evidence="2">The sequence shown here is derived from an EMBL/GenBank/DDBJ whole genome shotgun (WGS) entry which is preliminary data.</text>
</comment>
<evidence type="ECO:0000313" key="3">
    <source>
        <dbReference type="Proteomes" id="UP000524246"/>
    </source>
</evidence>
<reference evidence="2 3" key="1">
    <citation type="journal article" date="2020" name="Biotechnol. Biofuels">
        <title>New insights from the biogas microbiome by comprehensive genome-resolved metagenomics of nearly 1600 species originating from multiple anaerobic digesters.</title>
        <authorList>
            <person name="Campanaro S."/>
            <person name="Treu L."/>
            <person name="Rodriguez-R L.M."/>
            <person name="Kovalovszki A."/>
            <person name="Ziels R.M."/>
            <person name="Maus I."/>
            <person name="Zhu X."/>
            <person name="Kougias P.G."/>
            <person name="Basile A."/>
            <person name="Luo G."/>
            <person name="Schluter A."/>
            <person name="Konstantinidis K.T."/>
            <person name="Angelidaki I."/>
        </authorList>
    </citation>
    <scope>NUCLEOTIDE SEQUENCE [LARGE SCALE GENOMIC DNA]</scope>
    <source>
        <strain evidence="2">AS27yjCOA_65</strain>
    </source>
</reference>
<dbReference type="EMBL" id="JAAZON010000673">
    <property type="protein sequence ID" value="NMC64437.1"/>
    <property type="molecule type" value="Genomic_DNA"/>
</dbReference>
<feature type="non-terminal residue" evidence="2">
    <location>
        <position position="1"/>
    </location>
</feature>
<evidence type="ECO:0000259" key="1">
    <source>
        <dbReference type="Pfam" id="PF13186"/>
    </source>
</evidence>
<protein>
    <recommendedName>
        <fullName evidence="1">4Fe4S-binding SPASM domain-containing protein</fullName>
    </recommendedName>
</protein>
<gene>
    <name evidence="2" type="ORF">GYA55_14830</name>
</gene>
<feature type="domain" description="4Fe4S-binding SPASM" evidence="1">
    <location>
        <begin position="83"/>
        <end position="149"/>
    </location>
</feature>
<evidence type="ECO:0000313" key="2">
    <source>
        <dbReference type="EMBL" id="NMC64437.1"/>
    </source>
</evidence>
<dbReference type="Pfam" id="PF13186">
    <property type="entry name" value="SPASM"/>
    <property type="match status" value="1"/>
</dbReference>
<dbReference type="SUPFAM" id="SSF102114">
    <property type="entry name" value="Radical SAM enzymes"/>
    <property type="match status" value="1"/>
</dbReference>
<dbReference type="InterPro" id="IPR013785">
    <property type="entry name" value="Aldolase_TIM"/>
</dbReference>
<accession>A0A7X9ILN5</accession>
<dbReference type="Gene3D" id="3.20.20.70">
    <property type="entry name" value="Aldolase class I"/>
    <property type="match status" value="1"/>
</dbReference>
<sequence>LVGNVAYLYANKNPLTTVNVKIMDVGLSEEEKKKFHDDFSNISDTHAIEHPISYTQPTIKDTSLGLMKGTTHDMYESTYKEVCTLPFYTLNINFNGKVSACSFDWRHGHIMGDANEERLVDIWQGRQFDGFRIMQLKKLRNQNPLCCGCEAVYNLLDNIDEDAGEILKRLEETLPQR</sequence>
<proteinExistence type="predicted"/>
<name>A0A7X9ILN5_9DELT</name>
<dbReference type="InterPro" id="IPR023885">
    <property type="entry name" value="4Fe4S-binding_SPASM_dom"/>
</dbReference>